<evidence type="ECO:0000256" key="4">
    <source>
        <dbReference type="ARBA" id="ARBA00022989"/>
    </source>
</evidence>
<feature type="transmembrane region" description="Helical" evidence="6">
    <location>
        <begin position="31"/>
        <end position="48"/>
    </location>
</feature>
<dbReference type="GO" id="GO:0005886">
    <property type="term" value="C:plasma membrane"/>
    <property type="evidence" value="ECO:0007669"/>
    <property type="project" value="UniProtKB-SubCell"/>
</dbReference>
<feature type="transmembrane region" description="Helical" evidence="6">
    <location>
        <begin position="86"/>
        <end position="106"/>
    </location>
</feature>
<keyword evidence="3 6" id="KW-0812">Transmembrane</keyword>
<name>A0A0F9NRX3_9ZZZZ</name>
<feature type="transmembrane region" description="Helical" evidence="6">
    <location>
        <begin position="54"/>
        <end position="74"/>
    </location>
</feature>
<evidence type="ECO:0000256" key="1">
    <source>
        <dbReference type="ARBA" id="ARBA00004651"/>
    </source>
</evidence>
<evidence type="ECO:0000313" key="7">
    <source>
        <dbReference type="EMBL" id="KKM84027.1"/>
    </source>
</evidence>
<dbReference type="PIRSF" id="PIRSF019239">
    <property type="entry name" value="MrpE"/>
    <property type="match status" value="1"/>
</dbReference>
<organism evidence="7">
    <name type="scientific">marine sediment metagenome</name>
    <dbReference type="NCBI Taxonomy" id="412755"/>
    <lineage>
        <taxon>unclassified sequences</taxon>
        <taxon>metagenomes</taxon>
        <taxon>ecological metagenomes</taxon>
    </lineage>
</organism>
<dbReference type="Pfam" id="PF01899">
    <property type="entry name" value="MNHE"/>
    <property type="match status" value="1"/>
</dbReference>
<sequence>MLIAKKKLFKPLQKKRKEKVRSVNVHSKWKIIRILLTASYLMLGWIFFTVNLAPFSLFLGLMLSFAVAFFTYDLFIEKEEAARRSLLPRIYLLILYPLVLLTKIYLASFKMIIPVISGQSNPRVVHFRTRLKSELARVVLANSITLTPGTLTLDLDNDHLIVHWLDAKTIHSHYAARLIKGHFESWLKRIWM</sequence>
<keyword evidence="4 6" id="KW-1133">Transmembrane helix</keyword>
<reference evidence="7" key="1">
    <citation type="journal article" date="2015" name="Nature">
        <title>Complex archaea that bridge the gap between prokaryotes and eukaryotes.</title>
        <authorList>
            <person name="Spang A."/>
            <person name="Saw J.H."/>
            <person name="Jorgensen S.L."/>
            <person name="Zaremba-Niedzwiedzka K."/>
            <person name="Martijn J."/>
            <person name="Lind A.E."/>
            <person name="van Eijk R."/>
            <person name="Schleper C."/>
            <person name="Guy L."/>
            <person name="Ettema T.J."/>
        </authorList>
    </citation>
    <scope>NUCLEOTIDE SEQUENCE</scope>
</reference>
<dbReference type="EMBL" id="LAZR01007626">
    <property type="protein sequence ID" value="KKM84027.1"/>
    <property type="molecule type" value="Genomic_DNA"/>
</dbReference>
<evidence type="ECO:0008006" key="8">
    <source>
        <dbReference type="Google" id="ProtNLM"/>
    </source>
</evidence>
<dbReference type="PANTHER" id="PTHR34584">
    <property type="entry name" value="NA(+)/H(+) ANTIPORTER SUBUNIT E1"/>
    <property type="match status" value="1"/>
</dbReference>
<comment type="subcellular location">
    <subcellularLocation>
        <location evidence="1">Cell membrane</location>
        <topology evidence="1">Multi-pass membrane protein</topology>
    </subcellularLocation>
</comment>
<evidence type="ECO:0000256" key="3">
    <source>
        <dbReference type="ARBA" id="ARBA00022692"/>
    </source>
</evidence>
<comment type="caution">
    <text evidence="7">The sequence shown here is derived from an EMBL/GenBank/DDBJ whole genome shotgun (WGS) entry which is preliminary data.</text>
</comment>
<dbReference type="PANTHER" id="PTHR34584:SF1">
    <property type="entry name" value="NA(+)_H(+) ANTIPORTER SUBUNIT E1"/>
    <property type="match status" value="1"/>
</dbReference>
<dbReference type="AlphaFoldDB" id="A0A0F9NRX3"/>
<keyword evidence="5 6" id="KW-0472">Membrane</keyword>
<evidence type="ECO:0000256" key="5">
    <source>
        <dbReference type="ARBA" id="ARBA00023136"/>
    </source>
</evidence>
<proteinExistence type="predicted"/>
<evidence type="ECO:0000256" key="6">
    <source>
        <dbReference type="SAM" id="Phobius"/>
    </source>
</evidence>
<accession>A0A0F9NRX3</accession>
<keyword evidence="2" id="KW-1003">Cell membrane</keyword>
<gene>
    <name evidence="7" type="ORF">LCGC14_1303380</name>
</gene>
<protein>
    <recommendedName>
        <fullName evidence="8">Cation:proton antiporter</fullName>
    </recommendedName>
</protein>
<dbReference type="InterPro" id="IPR002758">
    <property type="entry name" value="Cation_antiport_E"/>
</dbReference>
<dbReference type="GO" id="GO:0008324">
    <property type="term" value="F:monoatomic cation transmembrane transporter activity"/>
    <property type="evidence" value="ECO:0007669"/>
    <property type="project" value="InterPro"/>
</dbReference>
<evidence type="ECO:0000256" key="2">
    <source>
        <dbReference type="ARBA" id="ARBA00022475"/>
    </source>
</evidence>